<dbReference type="Proteomes" id="UP000184604">
    <property type="component" value="Chromosome"/>
</dbReference>
<dbReference type="AlphaFoldDB" id="A0A1L5F9J2"/>
<dbReference type="GO" id="GO:0051536">
    <property type="term" value="F:iron-sulfur cluster binding"/>
    <property type="evidence" value="ECO:0007669"/>
    <property type="project" value="InterPro"/>
</dbReference>
<protein>
    <recommendedName>
        <fullName evidence="1">Dihydroprymidine dehydrogenase domain-containing protein</fullName>
    </recommendedName>
</protein>
<evidence type="ECO:0000313" key="2">
    <source>
        <dbReference type="EMBL" id="APM39679.1"/>
    </source>
</evidence>
<evidence type="ECO:0000313" key="3">
    <source>
        <dbReference type="Proteomes" id="UP000184604"/>
    </source>
</evidence>
<gene>
    <name evidence="2" type="ORF">BS101_13500</name>
</gene>
<accession>A0A1L5F9J2</accession>
<proteinExistence type="predicted"/>
<sequence>MEGNIKFKQIIEEVARCLLCYDPPCSKACPGKKAPSDIIMSLRFKNYKGAYYKTMEDLNRAGECGVACNNKMYCQRNCIRGKIDRPIKIKMVHEFLYKKHSKLEGVK</sequence>
<dbReference type="InterPro" id="IPR009051">
    <property type="entry name" value="Helical_ferredxn"/>
</dbReference>
<dbReference type="SUPFAM" id="SSF46548">
    <property type="entry name" value="alpha-helical ferredoxin"/>
    <property type="match status" value="1"/>
</dbReference>
<organism evidence="2 3">
    <name type="scientific">Clostridium kluyveri</name>
    <dbReference type="NCBI Taxonomy" id="1534"/>
    <lineage>
        <taxon>Bacteria</taxon>
        <taxon>Bacillati</taxon>
        <taxon>Bacillota</taxon>
        <taxon>Clostridia</taxon>
        <taxon>Eubacteriales</taxon>
        <taxon>Clostridiaceae</taxon>
        <taxon>Clostridium</taxon>
    </lineage>
</organism>
<evidence type="ECO:0000259" key="1">
    <source>
        <dbReference type="Pfam" id="PF14691"/>
    </source>
</evidence>
<dbReference type="Gene3D" id="1.10.1060.10">
    <property type="entry name" value="Alpha-helical ferredoxin"/>
    <property type="match status" value="1"/>
</dbReference>
<dbReference type="Pfam" id="PF14691">
    <property type="entry name" value="Fer4_20"/>
    <property type="match status" value="1"/>
</dbReference>
<reference evidence="2 3" key="1">
    <citation type="submission" date="2016-12" db="EMBL/GenBank/DDBJ databases">
        <title>Complete genome sequence of Clostridium kluyveri JZZ isolated from the pit mud of a Chinese flavor liquor-making factory.</title>
        <authorList>
            <person name="Wang Y."/>
        </authorList>
    </citation>
    <scope>NUCLEOTIDE SEQUENCE [LARGE SCALE GENOMIC DNA]</scope>
    <source>
        <strain evidence="2 3">JZZ</strain>
    </source>
</reference>
<name>A0A1L5F9J2_CLOKL</name>
<feature type="domain" description="Dihydroprymidine dehydrogenase" evidence="1">
    <location>
        <begin position="5"/>
        <end position="100"/>
    </location>
</feature>
<dbReference type="RefSeq" id="WP_073539296.1">
    <property type="nucleotide sequence ID" value="NZ_CP018335.1"/>
</dbReference>
<dbReference type="EMBL" id="CP018335">
    <property type="protein sequence ID" value="APM39679.1"/>
    <property type="molecule type" value="Genomic_DNA"/>
</dbReference>
<dbReference type="InterPro" id="IPR028261">
    <property type="entry name" value="DPD_II"/>
</dbReference>
<dbReference type="OrthoDB" id="9803192at2"/>